<dbReference type="SUPFAM" id="SSF56300">
    <property type="entry name" value="Metallo-dependent phosphatases"/>
    <property type="match status" value="1"/>
</dbReference>
<evidence type="ECO:0000313" key="5">
    <source>
        <dbReference type="Proteomes" id="UP001235343"/>
    </source>
</evidence>
<reference evidence="4 5" key="1">
    <citation type="submission" date="2023-06" db="EMBL/GenBank/DDBJ databases">
        <title>Aquibacillus rhizosphaerae LR5S19.</title>
        <authorList>
            <person name="Sun J.-Q."/>
        </authorList>
    </citation>
    <scope>NUCLEOTIDE SEQUENCE [LARGE SCALE GENOMIC DNA]</scope>
    <source>
        <strain evidence="4 5">LR5S19</strain>
    </source>
</reference>
<dbReference type="Gene3D" id="3.60.21.10">
    <property type="match status" value="1"/>
</dbReference>
<dbReference type="CDD" id="cd07385">
    <property type="entry name" value="MPP_YkuE_C"/>
    <property type="match status" value="1"/>
</dbReference>
<name>A0ABT7L3J3_9BACI</name>
<dbReference type="RefSeq" id="WP_285930702.1">
    <property type="nucleotide sequence ID" value="NZ_JASTZU010000018.1"/>
</dbReference>
<accession>A0ABT7L3J3</accession>
<dbReference type="PANTHER" id="PTHR31302:SF31">
    <property type="entry name" value="PHOSPHODIESTERASE YAEI"/>
    <property type="match status" value="1"/>
</dbReference>
<evidence type="ECO:0000259" key="3">
    <source>
        <dbReference type="Pfam" id="PF00149"/>
    </source>
</evidence>
<dbReference type="Pfam" id="PF00149">
    <property type="entry name" value="Metallophos"/>
    <property type="match status" value="1"/>
</dbReference>
<dbReference type="EMBL" id="JASTZU010000018">
    <property type="protein sequence ID" value="MDL4839750.1"/>
    <property type="molecule type" value="Genomic_DNA"/>
</dbReference>
<keyword evidence="1" id="KW-0479">Metal-binding</keyword>
<feature type="domain" description="Calcineurin-like phosphoesterase" evidence="3">
    <location>
        <begin position="49"/>
        <end position="210"/>
    </location>
</feature>
<protein>
    <submittedName>
        <fullName evidence="4">Metallophosphoesterase</fullName>
    </submittedName>
</protein>
<dbReference type="PANTHER" id="PTHR31302">
    <property type="entry name" value="TRANSMEMBRANE PROTEIN WITH METALLOPHOSPHOESTERASE DOMAIN-RELATED"/>
    <property type="match status" value="1"/>
</dbReference>
<gene>
    <name evidence="4" type="ORF">QQS35_04670</name>
</gene>
<dbReference type="InterPro" id="IPR004843">
    <property type="entry name" value="Calcineurin-like_PHP"/>
</dbReference>
<evidence type="ECO:0000256" key="2">
    <source>
        <dbReference type="ARBA" id="ARBA00022801"/>
    </source>
</evidence>
<dbReference type="InterPro" id="IPR029052">
    <property type="entry name" value="Metallo-depent_PP-like"/>
</dbReference>
<proteinExistence type="predicted"/>
<comment type="caution">
    <text evidence="4">The sequence shown here is derived from an EMBL/GenBank/DDBJ whole genome shotgun (WGS) entry which is preliminary data.</text>
</comment>
<evidence type="ECO:0000313" key="4">
    <source>
        <dbReference type="EMBL" id="MDL4839750.1"/>
    </source>
</evidence>
<organism evidence="4 5">
    <name type="scientific">Aquibacillus rhizosphaerae</name>
    <dbReference type="NCBI Taxonomy" id="3051431"/>
    <lineage>
        <taxon>Bacteria</taxon>
        <taxon>Bacillati</taxon>
        <taxon>Bacillota</taxon>
        <taxon>Bacilli</taxon>
        <taxon>Bacillales</taxon>
        <taxon>Bacillaceae</taxon>
        <taxon>Aquibacillus</taxon>
    </lineage>
</organism>
<dbReference type="InterPro" id="IPR051158">
    <property type="entry name" value="Metallophosphoesterase_sf"/>
</dbReference>
<evidence type="ECO:0000256" key="1">
    <source>
        <dbReference type="ARBA" id="ARBA00022723"/>
    </source>
</evidence>
<keyword evidence="5" id="KW-1185">Reference proteome</keyword>
<sequence>MKKKKSIAFIVLTLLLFAIIAKVYYDTNYFKVNDIKLHSEKIAKNSELTILQLTDIHNKVFGDNNEKLINTIKEVNADLIVITGDLMDRRTEDLSDVFHLVDEITKVNSNVYFVSGNHEWENLYREELFNGLQERNVKLLDNLHMEVTADEVTVNIVGVGDYSTNHDNLELATTNLNKDLYTIILSHSPDMIEEYNHTSVDLTLSGHTHGGQVRFPFIGALVAPDQGFFPTLDKGLYELSDNQFLYIDSGLGTSMLPIRFLNQSQLSVITIHNN</sequence>
<dbReference type="Proteomes" id="UP001235343">
    <property type="component" value="Unassembled WGS sequence"/>
</dbReference>
<keyword evidence="2" id="KW-0378">Hydrolase</keyword>